<feature type="domain" description="VTT" evidence="7">
    <location>
        <begin position="30"/>
        <end position="160"/>
    </location>
</feature>
<gene>
    <name evidence="8" type="ORF">PMES_01933</name>
</gene>
<dbReference type="AlphaFoldDB" id="A0A921NPX7"/>
<feature type="transmembrane region" description="Helical" evidence="6">
    <location>
        <begin position="140"/>
        <end position="160"/>
    </location>
</feature>
<evidence type="ECO:0000256" key="4">
    <source>
        <dbReference type="ARBA" id="ARBA00022989"/>
    </source>
</evidence>
<evidence type="ECO:0000259" key="7">
    <source>
        <dbReference type="Pfam" id="PF09335"/>
    </source>
</evidence>
<sequence length="207" mass="22718">MFDWITQLVEQSGYLGVMLLMFAENVFPPIPSELIMPLAGFSAARGDMNIILAIIAGSIGSLAGAIMWFYVGVWVGKDRLKSWAGKHGRLLTMTPGDVEKADAWFDRHGNKAVFAGRLVPAVRTLISVPAGLSGMSLTRLVIYSAAGTLIWTSILAGAGYLLQGQYEQVQGWLNPVSNAVIGIIVLWYLYRVVTFRKRVDRETRKGL</sequence>
<organism evidence="8 9">
    <name type="scientific">Profundibacterium mesophilum KAUST100406-0324</name>
    <dbReference type="NCBI Taxonomy" id="1037889"/>
    <lineage>
        <taxon>Bacteria</taxon>
        <taxon>Pseudomonadati</taxon>
        <taxon>Pseudomonadota</taxon>
        <taxon>Alphaproteobacteria</taxon>
        <taxon>Rhodobacterales</taxon>
        <taxon>Roseobacteraceae</taxon>
        <taxon>Profundibacterium</taxon>
    </lineage>
</organism>
<proteinExistence type="predicted"/>
<feature type="transmembrane region" description="Helical" evidence="6">
    <location>
        <begin position="12"/>
        <end position="30"/>
    </location>
</feature>
<dbReference type="PANTHER" id="PTHR42709">
    <property type="entry name" value="ALKALINE PHOSPHATASE LIKE PROTEIN"/>
    <property type="match status" value="1"/>
</dbReference>
<keyword evidence="8" id="KW-0378">Hydrolase</keyword>
<name>A0A921NPX7_9RHOB</name>
<dbReference type="EC" id="3.1.3.1" evidence="8"/>
<dbReference type="PANTHER" id="PTHR42709:SF6">
    <property type="entry name" value="UNDECAPRENYL PHOSPHATE TRANSPORTER A"/>
    <property type="match status" value="1"/>
</dbReference>
<dbReference type="GO" id="GO:0004035">
    <property type="term" value="F:alkaline phosphatase activity"/>
    <property type="evidence" value="ECO:0007669"/>
    <property type="project" value="UniProtKB-EC"/>
</dbReference>
<evidence type="ECO:0000256" key="2">
    <source>
        <dbReference type="ARBA" id="ARBA00022475"/>
    </source>
</evidence>
<dbReference type="GO" id="GO:0005886">
    <property type="term" value="C:plasma membrane"/>
    <property type="evidence" value="ECO:0007669"/>
    <property type="project" value="UniProtKB-SubCell"/>
</dbReference>
<keyword evidence="5 6" id="KW-0472">Membrane</keyword>
<evidence type="ECO:0000313" key="8">
    <source>
        <dbReference type="EMBL" id="KAF0675847.1"/>
    </source>
</evidence>
<feature type="transmembrane region" description="Helical" evidence="6">
    <location>
        <begin position="50"/>
        <end position="71"/>
    </location>
</feature>
<keyword evidence="3 6" id="KW-0812">Transmembrane</keyword>
<evidence type="ECO:0000256" key="3">
    <source>
        <dbReference type="ARBA" id="ARBA00022692"/>
    </source>
</evidence>
<dbReference type="InterPro" id="IPR032816">
    <property type="entry name" value="VTT_dom"/>
</dbReference>
<feature type="transmembrane region" description="Helical" evidence="6">
    <location>
        <begin position="172"/>
        <end position="190"/>
    </location>
</feature>
<evidence type="ECO:0000313" key="9">
    <source>
        <dbReference type="Proteomes" id="UP000698242"/>
    </source>
</evidence>
<dbReference type="RefSeq" id="WP_159965489.1">
    <property type="nucleotide sequence ID" value="NZ_APKE01000022.1"/>
</dbReference>
<evidence type="ECO:0000256" key="1">
    <source>
        <dbReference type="ARBA" id="ARBA00004651"/>
    </source>
</evidence>
<dbReference type="Pfam" id="PF09335">
    <property type="entry name" value="VTT_dom"/>
    <property type="match status" value="1"/>
</dbReference>
<keyword evidence="4 6" id="KW-1133">Transmembrane helix</keyword>
<comment type="subcellular location">
    <subcellularLocation>
        <location evidence="1">Cell membrane</location>
        <topology evidence="1">Multi-pass membrane protein</topology>
    </subcellularLocation>
</comment>
<dbReference type="EMBL" id="APKE01000022">
    <property type="protein sequence ID" value="KAF0675847.1"/>
    <property type="molecule type" value="Genomic_DNA"/>
</dbReference>
<dbReference type="OrthoDB" id="9813426at2"/>
<accession>A0A921NPX7</accession>
<dbReference type="Proteomes" id="UP000698242">
    <property type="component" value="Unassembled WGS sequence"/>
</dbReference>
<dbReference type="InterPro" id="IPR051311">
    <property type="entry name" value="DedA_domain"/>
</dbReference>
<evidence type="ECO:0000256" key="5">
    <source>
        <dbReference type="ARBA" id="ARBA00023136"/>
    </source>
</evidence>
<protein>
    <submittedName>
        <fullName evidence="8">Alkaline phosphatase</fullName>
        <ecNumber evidence="8">3.1.3.1</ecNumber>
    </submittedName>
</protein>
<evidence type="ECO:0000256" key="6">
    <source>
        <dbReference type="SAM" id="Phobius"/>
    </source>
</evidence>
<keyword evidence="9" id="KW-1185">Reference proteome</keyword>
<comment type="caution">
    <text evidence="8">The sequence shown here is derived from an EMBL/GenBank/DDBJ whole genome shotgun (WGS) entry which is preliminary data.</text>
</comment>
<reference evidence="8" key="1">
    <citation type="submission" date="2013-03" db="EMBL/GenBank/DDBJ databases">
        <title>Genome Sequence of the Profundibacterium mesophilum strain KAUST100406-0324T from Red Sea, a novel genus in the family Rhodobacteraceae.</title>
        <authorList>
            <person name="Essack M."/>
            <person name="Alam I."/>
            <person name="Lafi F."/>
            <person name="Alawi W."/>
            <person name="Kamanu F."/>
            <person name="Al-Suwailem A."/>
            <person name="Lee O.O."/>
            <person name="Xu Y."/>
            <person name="Bajic V."/>
            <person name="Qian P.-Y."/>
            <person name="Archer J."/>
        </authorList>
    </citation>
    <scope>NUCLEOTIDE SEQUENCE</scope>
    <source>
        <strain evidence="8">KAUST100406-0324</strain>
    </source>
</reference>
<keyword evidence="2" id="KW-1003">Cell membrane</keyword>